<keyword evidence="1" id="KW-1133">Transmembrane helix</keyword>
<dbReference type="RefSeq" id="WP_188566297.1">
    <property type="nucleotide sequence ID" value="NZ_BMED01000002.1"/>
</dbReference>
<evidence type="ECO:0000313" key="2">
    <source>
        <dbReference type="EMBL" id="GGC76095.1"/>
    </source>
</evidence>
<accession>A0A916ULH2</accession>
<feature type="transmembrane region" description="Helical" evidence="1">
    <location>
        <begin position="78"/>
        <end position="96"/>
    </location>
</feature>
<dbReference type="EMBL" id="BMED01000002">
    <property type="protein sequence ID" value="GGC76095.1"/>
    <property type="molecule type" value="Genomic_DNA"/>
</dbReference>
<comment type="caution">
    <text evidence="2">The sequence shown here is derived from an EMBL/GenBank/DDBJ whole genome shotgun (WGS) entry which is preliminary data.</text>
</comment>
<protein>
    <recommendedName>
        <fullName evidence="4">Transglycosylase associated protein</fullName>
    </recommendedName>
</protein>
<keyword evidence="1" id="KW-0812">Transmembrane</keyword>
<keyword evidence="1" id="KW-0472">Membrane</keyword>
<reference evidence="2" key="2">
    <citation type="submission" date="2020-09" db="EMBL/GenBank/DDBJ databases">
        <authorList>
            <person name="Sun Q."/>
            <person name="Zhou Y."/>
        </authorList>
    </citation>
    <scope>NUCLEOTIDE SEQUENCE</scope>
    <source>
        <strain evidence="2">CGMCC 1.10998</strain>
    </source>
</reference>
<proteinExistence type="predicted"/>
<sequence>MNFIAWFFCVAAIGWLAACLMKPAMDHSMALNLVVGIFGSALGQWVLRAFSGSAAPANITPGVAGEALPTGLAFGPGPALATFFGALVLLALLNLLRTGRMR</sequence>
<name>A0A916ULH2_9BURK</name>
<dbReference type="AlphaFoldDB" id="A0A916ULH2"/>
<reference evidence="2" key="1">
    <citation type="journal article" date="2014" name="Int. J. Syst. Evol. Microbiol.">
        <title>Complete genome sequence of Corynebacterium casei LMG S-19264T (=DSM 44701T), isolated from a smear-ripened cheese.</title>
        <authorList>
            <consortium name="US DOE Joint Genome Institute (JGI-PGF)"/>
            <person name="Walter F."/>
            <person name="Albersmeier A."/>
            <person name="Kalinowski J."/>
            <person name="Ruckert C."/>
        </authorList>
    </citation>
    <scope>NUCLEOTIDE SEQUENCE</scope>
    <source>
        <strain evidence="2">CGMCC 1.10998</strain>
    </source>
</reference>
<dbReference type="Proteomes" id="UP000637423">
    <property type="component" value="Unassembled WGS sequence"/>
</dbReference>
<keyword evidence="3" id="KW-1185">Reference proteome</keyword>
<organism evidence="2 3">
    <name type="scientific">Undibacterium terreum</name>
    <dbReference type="NCBI Taxonomy" id="1224302"/>
    <lineage>
        <taxon>Bacteria</taxon>
        <taxon>Pseudomonadati</taxon>
        <taxon>Pseudomonadota</taxon>
        <taxon>Betaproteobacteria</taxon>
        <taxon>Burkholderiales</taxon>
        <taxon>Oxalobacteraceae</taxon>
        <taxon>Undibacterium</taxon>
    </lineage>
</organism>
<evidence type="ECO:0000313" key="3">
    <source>
        <dbReference type="Proteomes" id="UP000637423"/>
    </source>
</evidence>
<evidence type="ECO:0008006" key="4">
    <source>
        <dbReference type="Google" id="ProtNLM"/>
    </source>
</evidence>
<evidence type="ECO:0000256" key="1">
    <source>
        <dbReference type="SAM" id="Phobius"/>
    </source>
</evidence>
<gene>
    <name evidence="2" type="ORF">GCM10011396_24190</name>
</gene>